<dbReference type="InterPro" id="IPR015943">
    <property type="entry name" value="WD40/YVTN_repeat-like_dom_sf"/>
</dbReference>
<dbReference type="Pfam" id="PF16756">
    <property type="entry name" value="PALB2_WD40"/>
    <property type="match status" value="1"/>
</dbReference>
<feature type="compositionally biased region" description="Basic and acidic residues" evidence="1">
    <location>
        <begin position="771"/>
        <end position="781"/>
    </location>
</feature>
<feature type="compositionally biased region" description="Polar residues" evidence="1">
    <location>
        <begin position="98"/>
        <end position="122"/>
    </location>
</feature>
<evidence type="ECO:0000313" key="4">
    <source>
        <dbReference type="Proteomes" id="UP001239994"/>
    </source>
</evidence>
<dbReference type="Proteomes" id="UP001239994">
    <property type="component" value="Unassembled WGS sequence"/>
</dbReference>
<dbReference type="InterPro" id="IPR036322">
    <property type="entry name" value="WD40_repeat_dom_sf"/>
</dbReference>
<dbReference type="PANTHER" id="PTHR14662">
    <property type="entry name" value="PARTNER AND LOCALIZER OF BRCA2"/>
    <property type="match status" value="1"/>
</dbReference>
<feature type="compositionally biased region" description="Basic residues" evidence="1">
    <location>
        <begin position="482"/>
        <end position="497"/>
    </location>
</feature>
<accession>A0AAD8ZR54</accession>
<feature type="compositionally biased region" description="Polar residues" evidence="1">
    <location>
        <begin position="755"/>
        <end position="770"/>
    </location>
</feature>
<keyword evidence="4" id="KW-1185">Reference proteome</keyword>
<feature type="region of interest" description="Disordered" evidence="1">
    <location>
        <begin position="342"/>
        <end position="367"/>
    </location>
</feature>
<feature type="region of interest" description="Disordered" evidence="1">
    <location>
        <begin position="727"/>
        <end position="783"/>
    </location>
</feature>
<organism evidence="3 4">
    <name type="scientific">Electrophorus voltai</name>
    <dbReference type="NCBI Taxonomy" id="2609070"/>
    <lineage>
        <taxon>Eukaryota</taxon>
        <taxon>Metazoa</taxon>
        <taxon>Chordata</taxon>
        <taxon>Craniata</taxon>
        <taxon>Vertebrata</taxon>
        <taxon>Euteleostomi</taxon>
        <taxon>Actinopterygii</taxon>
        <taxon>Neopterygii</taxon>
        <taxon>Teleostei</taxon>
        <taxon>Ostariophysi</taxon>
        <taxon>Gymnotiformes</taxon>
        <taxon>Gymnotoidei</taxon>
        <taxon>Gymnotidae</taxon>
        <taxon>Electrophorus</taxon>
    </lineage>
</organism>
<dbReference type="PANTHER" id="PTHR14662:SF2">
    <property type="entry name" value="PARTNER AND LOCALIZER OF BRCA2"/>
    <property type="match status" value="1"/>
</dbReference>
<dbReference type="InterPro" id="IPR042417">
    <property type="entry name" value="PALB2"/>
</dbReference>
<evidence type="ECO:0000256" key="1">
    <source>
        <dbReference type="SAM" id="MobiDB-lite"/>
    </source>
</evidence>
<feature type="compositionally biased region" description="Basic and acidic residues" evidence="1">
    <location>
        <begin position="234"/>
        <end position="271"/>
    </location>
</feature>
<dbReference type="Gene3D" id="2.130.10.10">
    <property type="entry name" value="YVTN repeat-like/Quinoprotein amine dehydrogenase"/>
    <property type="match status" value="1"/>
</dbReference>
<feature type="region of interest" description="Disordered" evidence="1">
    <location>
        <begin position="83"/>
        <end position="122"/>
    </location>
</feature>
<comment type="caution">
    <text evidence="3">The sequence shown here is derived from an EMBL/GenBank/DDBJ whole genome shotgun (WGS) entry which is preliminary data.</text>
</comment>
<reference evidence="3" key="1">
    <citation type="submission" date="2023-03" db="EMBL/GenBank/DDBJ databases">
        <title>Electrophorus voltai genome.</title>
        <authorList>
            <person name="Bian C."/>
        </authorList>
    </citation>
    <scope>NUCLEOTIDE SEQUENCE</scope>
    <source>
        <strain evidence="3">CB-2022</strain>
        <tissue evidence="3">Muscle</tissue>
    </source>
</reference>
<feature type="region of interest" description="Disordered" evidence="1">
    <location>
        <begin position="446"/>
        <end position="500"/>
    </location>
</feature>
<dbReference type="SUPFAM" id="SSF50978">
    <property type="entry name" value="WD40 repeat-like"/>
    <property type="match status" value="1"/>
</dbReference>
<feature type="domain" description="Partner and localiser of BRCA2 WD40" evidence="2">
    <location>
        <begin position="1145"/>
        <end position="1477"/>
    </location>
</feature>
<feature type="compositionally biased region" description="Basic residues" evidence="1">
    <location>
        <begin position="166"/>
        <end position="175"/>
    </location>
</feature>
<dbReference type="GO" id="GO:0000724">
    <property type="term" value="P:double-strand break repair via homologous recombination"/>
    <property type="evidence" value="ECO:0007669"/>
    <property type="project" value="InterPro"/>
</dbReference>
<sequence length="1489" mass="162542">MLQVVLANRALNRIFLSSAVQKHDRQLLERSDVVGYLTDGPYITRASDLVRMSEKSFMGEDKEMLRRRLALLQREYERTARRLQRAERREAVRRHVQNRISGHNVSGGSEPSPAPSTVSESDLLSNQTLLSETTKKIPQVQFLLSEGVGGSPCPSPTGRLSPTLRLRSRRSRLRLQTKERESDTDNSQGRPREGAGHGEGVKERHENDGVLGHDERSAQVGEQAEGQESSLETKCVDEKENGGDATGQREEAKTRNGWKEDGGNGKTSDEMPRSVLRDVLRGSESNSAMVLQKSAEEQTTLQEASEEFSVNQSAAEIFPNDQSETKISPTVQLADSSSWSFSSVPDQLMQTQSDQSTGVSNQPDEGLTQSNHLQTVIEETVGVADDDDCEGSVTIPCSSGKARFLDSCTLIDGLPFPVEYYIRTTRRMATAHSSIDLDAVIHSQLTRGRGRRRSGLPRTRRGGHATSEASQPSGKPLNQPRNRGRGRRRQRGCRRTRAVGTTRSPTGLCVAVHSQVEPSTQCHSLQELDSATQSECLLQSQSSLLVEPLPRARLTPQSAAASSPRPSSSTEQAVAEDFKHLSDSQLYLDCKSVENSEVYPVFRRRCGQAERAVLRSQSAASTNDCTPLLPSLASLAQALKKKDVRNLGHLLTAFDLQDFHLPDDVFGQLKLERLRLSCVSMEPPVSHHTELDAGRGNSCPGITRYDLRSRINGNHLEVRPLERECFVPEPLPPSASFEGTFPLSQNTDKSEKLTEPTNQLHSKTVGQTVSTKHEGHDKGPEDYVQLSDTHQLHECAANRHQSQTSATDLPDLKTPDAADTQTPVNNKSEVLGQGAGQKTDEAPMFQTVQNVCRPKETRELSDERFLSLVMPTLSFPLTTHSQRGPDSSLPSVGVTPHASSPSSHPVVVPLLSSPSSQSIAWCPSQPVVREPVPVAVPWMVAVESRTPRDTRVAGQTMVQGRIPAKAGRGRQEEGTRLEPEPVECVELVADVRRRPGTGRQGQDASEICDKHDHTEDTFMMDTLPQDIDQSENSFLNISEHEIRPQIMSEAPPLTEPQTGVQMHSKALSPPCSLAIDIESGSNTKLSITSEPVLSCGLANQRADGAGLAPKRSEITQTDAKRSLEPMKNPAHLAKAAAQKQLTETTCHNALSCGSLEKTHTFKALETGCVLDVCLVRWPSEMWCVCVAGEWSVCVWAQKVRIQQWDLLHTWTFAQSVISLQEVPDSAGLLCVSLGKLDITEARILCCPSMNVQFSQVDLYKGALQAVLAVSDCRLVCCSVPGAHQKATVFTLAQDGRVADTLPLVSTNQSIQSLAAVEGEKDALIGWTDSKTLLIWNMKSGQLLQTIRLGESLSTTTCLRGYSYRGALCVLLQSASACCRSDGSAPFMLVATNPLTGKHLPLSPISCPATPSARLLDGDVCESNLVGVFQSGHLAVWDLRGGVASVFEDGVAELCRLARWAGPNILLTGCLSGDINLYQYKPPETRARCP</sequence>
<protein>
    <recommendedName>
        <fullName evidence="2">Partner and localiser of BRCA2 WD40 domain-containing protein</fullName>
    </recommendedName>
</protein>
<feature type="region of interest" description="Disordered" evidence="1">
    <location>
        <begin position="877"/>
        <end position="906"/>
    </location>
</feature>
<feature type="region of interest" description="Disordered" evidence="1">
    <location>
        <begin position="145"/>
        <end position="271"/>
    </location>
</feature>
<feature type="compositionally biased region" description="Polar residues" evidence="1">
    <location>
        <begin position="344"/>
        <end position="367"/>
    </location>
</feature>
<feature type="compositionally biased region" description="Polar residues" evidence="1">
    <location>
        <begin position="877"/>
        <end position="890"/>
    </location>
</feature>
<dbReference type="EMBL" id="JAROKS010000006">
    <property type="protein sequence ID" value="KAK1802733.1"/>
    <property type="molecule type" value="Genomic_DNA"/>
</dbReference>
<dbReference type="InterPro" id="IPR031920">
    <property type="entry name" value="PALB2_WD40"/>
</dbReference>
<feature type="compositionally biased region" description="Basic and acidic residues" evidence="1">
    <location>
        <begin position="190"/>
        <end position="217"/>
    </location>
</feature>
<feature type="compositionally biased region" description="Low complexity" evidence="1">
    <location>
        <begin position="896"/>
        <end position="906"/>
    </location>
</feature>
<evidence type="ECO:0000259" key="2">
    <source>
        <dbReference type="Pfam" id="PF16756"/>
    </source>
</evidence>
<feature type="compositionally biased region" description="Polar residues" evidence="1">
    <location>
        <begin position="819"/>
        <end position="828"/>
    </location>
</feature>
<feature type="compositionally biased region" description="Basic residues" evidence="1">
    <location>
        <begin position="448"/>
        <end position="463"/>
    </location>
</feature>
<dbReference type="GO" id="GO:0003677">
    <property type="term" value="F:DNA binding"/>
    <property type="evidence" value="ECO:0007669"/>
    <property type="project" value="InterPro"/>
</dbReference>
<name>A0AAD8ZR54_9TELE</name>
<dbReference type="GO" id="GO:0005654">
    <property type="term" value="C:nucleoplasm"/>
    <property type="evidence" value="ECO:0007669"/>
    <property type="project" value="TreeGrafter"/>
</dbReference>
<feature type="region of interest" description="Disordered" evidence="1">
    <location>
        <begin position="797"/>
        <end position="841"/>
    </location>
</feature>
<gene>
    <name evidence="3" type="ORF">P4O66_021270</name>
</gene>
<proteinExistence type="predicted"/>
<evidence type="ECO:0000313" key="3">
    <source>
        <dbReference type="EMBL" id="KAK1802733.1"/>
    </source>
</evidence>